<evidence type="ECO:0000313" key="2">
    <source>
        <dbReference type="Proteomes" id="UP000191110"/>
    </source>
</evidence>
<name>A0A1T2KZT4_9GAMM</name>
<proteinExistence type="predicted"/>
<sequence length="82" mass="9201">MYVAIRHEISDSNAFWEKASSFVIPPDIKLLYSFPNQDGAKGNCLWEAESVAAVKKFVEGNLGQFSINEYYEVNPNNSIGIQ</sequence>
<dbReference type="OrthoDB" id="5784932at2"/>
<reference evidence="1 2" key="1">
    <citation type="submission" date="2016-11" db="EMBL/GenBank/DDBJ databases">
        <title>Mixed transmission modes and dynamic genome evolution in an obligate animal-bacterial symbiosis.</title>
        <authorList>
            <person name="Russell S.L."/>
            <person name="Corbett-Detig R.B."/>
            <person name="Cavanaugh C.M."/>
        </authorList>
    </citation>
    <scope>NUCLEOTIDE SEQUENCE [LARGE SCALE GENOMIC DNA]</scope>
    <source>
        <strain evidence="1">Sveles-Q1</strain>
    </source>
</reference>
<evidence type="ECO:0000313" key="1">
    <source>
        <dbReference type="EMBL" id="OOZ38348.1"/>
    </source>
</evidence>
<evidence type="ECO:0008006" key="3">
    <source>
        <dbReference type="Google" id="ProtNLM"/>
    </source>
</evidence>
<organism evidence="1 2">
    <name type="scientific">Solemya pervernicosa gill symbiont</name>
    <dbReference type="NCBI Taxonomy" id="642797"/>
    <lineage>
        <taxon>Bacteria</taxon>
        <taxon>Pseudomonadati</taxon>
        <taxon>Pseudomonadota</taxon>
        <taxon>Gammaproteobacteria</taxon>
        <taxon>sulfur-oxidizing symbionts</taxon>
    </lineage>
</organism>
<dbReference type="Proteomes" id="UP000191110">
    <property type="component" value="Unassembled WGS sequence"/>
</dbReference>
<protein>
    <recommendedName>
        <fullName evidence="3">DUF4242 domain-containing protein</fullName>
    </recommendedName>
</protein>
<accession>A0A1T2KZT4</accession>
<gene>
    <name evidence="1" type="ORF">BOW53_15875</name>
</gene>
<comment type="caution">
    <text evidence="1">The sequence shown here is derived from an EMBL/GenBank/DDBJ whole genome shotgun (WGS) entry which is preliminary data.</text>
</comment>
<dbReference type="RefSeq" id="WP_078485064.1">
    <property type="nucleotide sequence ID" value="NZ_MPRL01000099.1"/>
</dbReference>
<dbReference type="EMBL" id="MPRL01000099">
    <property type="protein sequence ID" value="OOZ38348.1"/>
    <property type="molecule type" value="Genomic_DNA"/>
</dbReference>
<keyword evidence="2" id="KW-1185">Reference proteome</keyword>
<dbReference type="AlphaFoldDB" id="A0A1T2KZT4"/>